<dbReference type="GO" id="GO:0009052">
    <property type="term" value="P:pentose-phosphate shunt, non-oxidative branch"/>
    <property type="evidence" value="ECO:0007669"/>
    <property type="project" value="TreeGrafter"/>
</dbReference>
<comment type="similarity">
    <text evidence="1">Belongs to the LacAB/RpiB family.</text>
</comment>
<dbReference type="GO" id="GO:0004751">
    <property type="term" value="F:ribose-5-phosphate isomerase activity"/>
    <property type="evidence" value="ECO:0007669"/>
    <property type="project" value="TreeGrafter"/>
</dbReference>
<dbReference type="SUPFAM" id="SSF89623">
    <property type="entry name" value="Ribose/Galactose isomerase RpiB/AlsB"/>
    <property type="match status" value="1"/>
</dbReference>
<dbReference type="PANTHER" id="PTHR30345">
    <property type="entry name" value="RIBOSE-5-PHOSPHATE ISOMERASE B"/>
    <property type="match status" value="1"/>
</dbReference>
<evidence type="ECO:0008006" key="4">
    <source>
        <dbReference type="Google" id="ProtNLM"/>
    </source>
</evidence>
<organism evidence="2 3">
    <name type="scientific">Candidatus Yanofskybacteria bacterium RIFCSPHIGHO2_01_FULL_44_17</name>
    <dbReference type="NCBI Taxonomy" id="1802668"/>
    <lineage>
        <taxon>Bacteria</taxon>
        <taxon>Candidatus Yanofskyibacteriota</taxon>
    </lineage>
</organism>
<accession>A0A1F8EWL1</accession>
<dbReference type="PIRSF" id="PIRSF005384">
    <property type="entry name" value="RpiB_LacA_B"/>
    <property type="match status" value="1"/>
</dbReference>
<name>A0A1F8EWL1_9BACT</name>
<comment type="caution">
    <text evidence="2">The sequence shown here is derived from an EMBL/GenBank/DDBJ whole genome shotgun (WGS) entry which is preliminary data.</text>
</comment>
<dbReference type="Proteomes" id="UP000177507">
    <property type="component" value="Unassembled WGS sequence"/>
</dbReference>
<dbReference type="Gene3D" id="3.40.1400.10">
    <property type="entry name" value="Sugar-phosphate isomerase, RpiB/LacA/LacB"/>
    <property type="match status" value="1"/>
</dbReference>
<dbReference type="STRING" id="1802668.A2831_02695"/>
<evidence type="ECO:0000313" key="3">
    <source>
        <dbReference type="Proteomes" id="UP000177507"/>
    </source>
</evidence>
<dbReference type="Pfam" id="PF02502">
    <property type="entry name" value="LacAB_rpiB"/>
    <property type="match status" value="2"/>
</dbReference>
<dbReference type="EMBL" id="MGJI01000011">
    <property type="protein sequence ID" value="OGN05252.1"/>
    <property type="molecule type" value="Genomic_DNA"/>
</dbReference>
<evidence type="ECO:0000256" key="1">
    <source>
        <dbReference type="ARBA" id="ARBA00008754"/>
    </source>
</evidence>
<dbReference type="AlphaFoldDB" id="A0A1F8EWL1"/>
<evidence type="ECO:0000313" key="2">
    <source>
        <dbReference type="EMBL" id="OGN05252.1"/>
    </source>
</evidence>
<dbReference type="InterPro" id="IPR036569">
    <property type="entry name" value="RpiB_LacA_LacB_sf"/>
</dbReference>
<reference evidence="2 3" key="1">
    <citation type="journal article" date="2016" name="Nat. Commun.">
        <title>Thousands of microbial genomes shed light on interconnected biogeochemical processes in an aquifer system.</title>
        <authorList>
            <person name="Anantharaman K."/>
            <person name="Brown C.T."/>
            <person name="Hug L.A."/>
            <person name="Sharon I."/>
            <person name="Castelle C.J."/>
            <person name="Probst A.J."/>
            <person name="Thomas B.C."/>
            <person name="Singh A."/>
            <person name="Wilkins M.J."/>
            <person name="Karaoz U."/>
            <person name="Brodie E.L."/>
            <person name="Williams K.H."/>
            <person name="Hubbard S.S."/>
            <person name="Banfield J.F."/>
        </authorList>
    </citation>
    <scope>NUCLEOTIDE SEQUENCE [LARGE SCALE GENOMIC DNA]</scope>
</reference>
<sequence length="163" mass="17688">MIYLGADHRGFALKEKVKSWLTEWGHDYEDRGAFEYDKDDDYPDFATAVATAVALPVRQSLGEGGSLSNGSKGEVSKGVLICGSGIGVAIAANKIKGIRAGTATSVEQVRASANDEDLNVLAISADYTNEDSAKKIVKTFLETKFSGDDRHIRRVNKIKDFEK</sequence>
<dbReference type="GO" id="GO:0019316">
    <property type="term" value="P:D-allose catabolic process"/>
    <property type="evidence" value="ECO:0007669"/>
    <property type="project" value="TreeGrafter"/>
</dbReference>
<gene>
    <name evidence="2" type="ORF">A2831_02695</name>
</gene>
<protein>
    <recommendedName>
        <fullName evidence="4">Ribose-5-phosphate isomerase</fullName>
    </recommendedName>
</protein>
<proteinExistence type="inferred from homology"/>
<dbReference type="NCBIfam" id="NF004051">
    <property type="entry name" value="PRK05571.1"/>
    <property type="match status" value="1"/>
</dbReference>
<dbReference type="InterPro" id="IPR003500">
    <property type="entry name" value="RpiB_LacA_LacB"/>
</dbReference>
<dbReference type="PANTHER" id="PTHR30345:SF0">
    <property type="entry name" value="DNA DAMAGE-REPAIR_TOLERATION PROTEIN DRT102"/>
    <property type="match status" value="1"/>
</dbReference>